<keyword evidence="1" id="KW-0067">ATP-binding</keyword>
<comment type="pathway">
    <text evidence="1">Cofactor biosynthesis; coenzyme A biosynthesis.</text>
</comment>
<dbReference type="AlphaFoldDB" id="A0A2U9IKS7"/>
<evidence type="ECO:0000259" key="2">
    <source>
        <dbReference type="Pfam" id="PF00288"/>
    </source>
</evidence>
<dbReference type="UniPathway" id="UPA00241"/>
<dbReference type="InterPro" id="IPR006204">
    <property type="entry name" value="GHMP_kinase_N_dom"/>
</dbReference>
<feature type="domain" description="GHMP kinase N-terminal" evidence="2">
    <location>
        <begin position="63"/>
        <end position="136"/>
    </location>
</feature>
<evidence type="ECO:0000256" key="1">
    <source>
        <dbReference type="HAMAP-Rule" id="MF_02223"/>
    </source>
</evidence>
<comment type="similarity">
    <text evidence="1">Belongs to the GHMP kinase family. PoK subfamily.</text>
</comment>
<accession>A0A2U9IKS7</accession>
<dbReference type="KEGG" id="asul:DFR86_03150"/>
<comment type="function">
    <text evidence="1">Phosphorylates (R)-pantoate to form (R)-4-phosphopantoate in the CoA biosynthesis pathway.</text>
</comment>
<dbReference type="PIRSF" id="PIRSF016896">
    <property type="entry name" value="GHMP_arc_MJ0969"/>
    <property type="match status" value="1"/>
</dbReference>
<dbReference type="Gene3D" id="3.30.230.10">
    <property type="match status" value="1"/>
</dbReference>
<sequence length="247" mass="27750">MIEVAVPISISGIWFPKISNNIENSGSIGLTMVLEPYTLFEIKKGEEAEIFFNNEKIEFPNLEYLKKKLGNLILSAHTKIPLGFGYGMSGSISLAYALGSIELLGKKEDEAIKVAHESEVISGNGLGDVISQYYGGGLVYRKEPGYRGKVEIIDIEWKKICSKPIEAIPTKSILKESTIALDYIKEFLQNKTIEKFFELSRKFNENLGFKSPYPRSFRKKGLIVRLEDCNEQSWITHSPAKKGAYVI</sequence>
<dbReference type="EC" id="2.7.1.169" evidence="1"/>
<dbReference type="EMBL" id="CP029288">
    <property type="protein sequence ID" value="AWR96647.1"/>
    <property type="molecule type" value="Genomic_DNA"/>
</dbReference>
<name>A0A2U9IKS7_9CREN</name>
<gene>
    <name evidence="3" type="ORF">DFR86_03150</name>
</gene>
<comment type="catalytic activity">
    <reaction evidence="1">
        <text>(R)-pantoate + ATP = (R)-4-phosphopantoate + ADP + H(+)</text>
        <dbReference type="Rhea" id="RHEA:28246"/>
        <dbReference type="ChEBI" id="CHEBI:15378"/>
        <dbReference type="ChEBI" id="CHEBI:15980"/>
        <dbReference type="ChEBI" id="CHEBI:30616"/>
        <dbReference type="ChEBI" id="CHEBI:61294"/>
        <dbReference type="ChEBI" id="CHEBI:456216"/>
        <dbReference type="EC" id="2.7.1.169"/>
    </reaction>
</comment>
<dbReference type="SUPFAM" id="SSF54211">
    <property type="entry name" value="Ribosomal protein S5 domain 2-like"/>
    <property type="match status" value="1"/>
</dbReference>
<protein>
    <recommendedName>
        <fullName evidence="1">Pantoate kinase</fullName>
        <shortName evidence="1">PoK</shortName>
        <ecNumber evidence="1">2.7.1.169</ecNumber>
    </recommendedName>
</protein>
<organism evidence="3 4">
    <name type="scientific">Acidianus sulfidivorans JP7</name>
    <dbReference type="NCBI Taxonomy" id="619593"/>
    <lineage>
        <taxon>Archaea</taxon>
        <taxon>Thermoproteota</taxon>
        <taxon>Thermoprotei</taxon>
        <taxon>Sulfolobales</taxon>
        <taxon>Sulfolobaceae</taxon>
        <taxon>Acidianus</taxon>
    </lineage>
</organism>
<evidence type="ECO:0000313" key="4">
    <source>
        <dbReference type="Proteomes" id="UP000248410"/>
    </source>
</evidence>
<dbReference type="Proteomes" id="UP000248410">
    <property type="component" value="Chromosome"/>
</dbReference>
<dbReference type="GO" id="GO:0016301">
    <property type="term" value="F:kinase activity"/>
    <property type="evidence" value="ECO:0007669"/>
    <property type="project" value="UniProtKB-UniRule"/>
</dbReference>
<keyword evidence="4" id="KW-1185">Reference proteome</keyword>
<evidence type="ECO:0000313" key="3">
    <source>
        <dbReference type="EMBL" id="AWR96647.1"/>
    </source>
</evidence>
<dbReference type="InterPro" id="IPR012043">
    <property type="entry name" value="PoK"/>
</dbReference>
<dbReference type="PANTHER" id="PTHR42282">
    <property type="entry name" value="PANTOATE KINASE-RELATED"/>
    <property type="match status" value="1"/>
</dbReference>
<dbReference type="GO" id="GO:0005524">
    <property type="term" value="F:ATP binding"/>
    <property type="evidence" value="ECO:0007669"/>
    <property type="project" value="UniProtKB-KW"/>
</dbReference>
<reference evidence="3 4" key="1">
    <citation type="submission" date="2018-05" db="EMBL/GenBank/DDBJ databases">
        <title>Complete Genome Sequences of Extremely Thermoacidophilic, Metal-Mobilizing Type-Strain Members of the Archaeal Family Sulfolobaceae: Acidianus brierleyi DSM-1651T, Acidianus sulfidivorans DSM-18786T, Metallosphaera hakonensis DSM-7519T, and Metallosphaera prunae DSM-10039T.</title>
        <authorList>
            <person name="Counts J.A."/>
            <person name="Kelly R.M."/>
        </authorList>
    </citation>
    <scope>NUCLEOTIDE SEQUENCE [LARGE SCALE GENOMIC DNA]</scope>
    <source>
        <strain evidence="3 4">JP7</strain>
    </source>
</reference>
<dbReference type="InterPro" id="IPR020568">
    <property type="entry name" value="Ribosomal_Su5_D2-typ_SF"/>
</dbReference>
<dbReference type="HAMAP" id="MF_02223">
    <property type="entry name" value="Pantoate_kinase"/>
    <property type="match status" value="1"/>
</dbReference>
<keyword evidence="1" id="KW-0808">Transferase</keyword>
<dbReference type="GO" id="GO:0015937">
    <property type="term" value="P:coenzyme A biosynthetic process"/>
    <property type="evidence" value="ECO:0007669"/>
    <property type="project" value="UniProtKB-UniRule"/>
</dbReference>
<dbReference type="Pfam" id="PF00288">
    <property type="entry name" value="GHMP_kinases_N"/>
    <property type="match status" value="1"/>
</dbReference>
<proteinExistence type="inferred from homology"/>
<dbReference type="PANTHER" id="PTHR42282:SF1">
    <property type="entry name" value="PANTOATE KINASE"/>
    <property type="match status" value="1"/>
</dbReference>
<keyword evidence="1" id="KW-0173">Coenzyme A biosynthesis</keyword>
<dbReference type="InterPro" id="IPR014721">
    <property type="entry name" value="Ribsml_uS5_D2-typ_fold_subgr"/>
</dbReference>
<keyword evidence="1" id="KW-0547">Nucleotide-binding</keyword>
<keyword evidence="1 3" id="KW-0418">Kinase</keyword>